<dbReference type="Proteomes" id="UP000237947">
    <property type="component" value="Chromosome"/>
</dbReference>
<dbReference type="InterPro" id="IPR025158">
    <property type="entry name" value="Mg_chelat-rel_C"/>
</dbReference>
<gene>
    <name evidence="2" type="ORF">C5Q98_03005</name>
</gene>
<dbReference type="InterPro" id="IPR020568">
    <property type="entry name" value="Ribosomal_Su5_D2-typ_SF"/>
</dbReference>
<protein>
    <recommendedName>
        <fullName evidence="1">AAA+ ATPase domain-containing protein</fullName>
    </recommendedName>
</protein>
<dbReference type="KEGG" id="fsa:C5Q98_03005"/>
<evidence type="ECO:0000259" key="1">
    <source>
        <dbReference type="SMART" id="SM00382"/>
    </source>
</evidence>
<dbReference type="SUPFAM" id="SSF52540">
    <property type="entry name" value="P-loop containing nucleoside triphosphate hydrolases"/>
    <property type="match status" value="1"/>
</dbReference>
<sequence length="510" mass="57596">MEISIVKSACISGTQSEKINVEVSLNNGLPYYNVVGLADSSIKESRERVRSAIKNSGFTWPNRKITVNLNPAWLNKSGSSFDLAIALGILQASSQIPQNLDLSAWGELSLTGNIESVPGALALTDALIFDNNHSVNSEEDKFYIVPENASNEIEDFIDNLTYYSNLKALVETLKSPRDIEEKSITIKENQDKNYLNELNKFPVDIQAFAWRACQISVAGGHHLLMQGAAGSGKSTLARYSRFLLPELSPQENYNLAIRYSIANLPPQLEELKLGVLREVHHSMTSAAILGGSYKYPLGELALANKGILFLDEISLFSNDVINNLRSSSESGLVERKLHGELILQEARYILIATCNPCKCGNYFEDNLCTCSDGDIIRYRQKFDNPFFDRISLFCNLLALEKNKIAETLDRHQFDLYSYKNAVQRARDIQKSRFNTDKYILNAWAPLDKIRKSLECSEKNKKIFEDLANTFNLSIRSYQNIWRVARTIADLDGAEQIEENHIYEAFAYRRR</sequence>
<evidence type="ECO:0000313" key="3">
    <source>
        <dbReference type="Proteomes" id="UP000237947"/>
    </source>
</evidence>
<dbReference type="PANTHER" id="PTHR32039:SF7">
    <property type="entry name" value="COMPETENCE PROTEIN COMM"/>
    <property type="match status" value="1"/>
</dbReference>
<dbReference type="SUPFAM" id="SSF54211">
    <property type="entry name" value="Ribosomal protein S5 domain 2-like"/>
    <property type="match status" value="1"/>
</dbReference>
<dbReference type="Pfam" id="PF13335">
    <property type="entry name" value="Mg_chelatase_C"/>
    <property type="match status" value="1"/>
</dbReference>
<reference evidence="3" key="1">
    <citation type="submission" date="2018-02" db="EMBL/GenBank/DDBJ databases">
        <authorList>
            <person name="Holder M.E."/>
            <person name="Ajami N.J."/>
            <person name="Petrosino J.F."/>
        </authorList>
    </citation>
    <scope>NUCLEOTIDE SEQUENCE [LARGE SCALE GENOMIC DNA]</scope>
    <source>
        <strain evidence="3">CCUG 47711</strain>
    </source>
</reference>
<dbReference type="InterPro" id="IPR045006">
    <property type="entry name" value="CHLI-like"/>
</dbReference>
<name>A0A2S0KMK1_9FIRM</name>
<dbReference type="Gene3D" id="3.40.50.300">
    <property type="entry name" value="P-loop containing nucleotide triphosphate hydrolases"/>
    <property type="match status" value="1"/>
</dbReference>
<dbReference type="Pfam" id="PF13541">
    <property type="entry name" value="ChlI"/>
    <property type="match status" value="1"/>
</dbReference>
<dbReference type="GO" id="GO:0005524">
    <property type="term" value="F:ATP binding"/>
    <property type="evidence" value="ECO:0007669"/>
    <property type="project" value="InterPro"/>
</dbReference>
<dbReference type="SMART" id="SM00382">
    <property type="entry name" value="AAA"/>
    <property type="match status" value="1"/>
</dbReference>
<dbReference type="Gene3D" id="3.30.230.10">
    <property type="match status" value="1"/>
</dbReference>
<dbReference type="AlphaFoldDB" id="A0A2S0KMK1"/>
<dbReference type="OrthoDB" id="9813147at2"/>
<dbReference type="RefSeq" id="WP_106012245.1">
    <property type="nucleotide sequence ID" value="NZ_CP027226.1"/>
</dbReference>
<dbReference type="InterPro" id="IPR003593">
    <property type="entry name" value="AAA+_ATPase"/>
</dbReference>
<proteinExistence type="predicted"/>
<organism evidence="2 3">
    <name type="scientific">Fastidiosipila sanguinis</name>
    <dbReference type="NCBI Taxonomy" id="236753"/>
    <lineage>
        <taxon>Bacteria</taxon>
        <taxon>Bacillati</taxon>
        <taxon>Bacillota</taxon>
        <taxon>Clostridia</taxon>
        <taxon>Eubacteriales</taxon>
        <taxon>Oscillospiraceae</taxon>
        <taxon>Fastidiosipila</taxon>
    </lineage>
</organism>
<dbReference type="PROSITE" id="PS00676">
    <property type="entry name" value="SIGMA54_INTERACT_2"/>
    <property type="match status" value="1"/>
</dbReference>
<keyword evidence="3" id="KW-1185">Reference proteome</keyword>
<dbReference type="EMBL" id="CP027226">
    <property type="protein sequence ID" value="AVM42262.1"/>
    <property type="molecule type" value="Genomic_DNA"/>
</dbReference>
<accession>A0A2S0KMK1</accession>
<dbReference type="InterPro" id="IPR027417">
    <property type="entry name" value="P-loop_NTPase"/>
</dbReference>
<feature type="domain" description="AAA+ ATPase" evidence="1">
    <location>
        <begin position="219"/>
        <end position="381"/>
    </location>
</feature>
<dbReference type="InterPro" id="IPR014721">
    <property type="entry name" value="Ribsml_uS5_D2-typ_fold_subgr"/>
</dbReference>
<evidence type="ECO:0000313" key="2">
    <source>
        <dbReference type="EMBL" id="AVM42262.1"/>
    </source>
</evidence>
<dbReference type="PANTHER" id="PTHR32039">
    <property type="entry name" value="MAGNESIUM-CHELATASE SUBUNIT CHLI"/>
    <property type="match status" value="1"/>
</dbReference>
<dbReference type="InterPro" id="IPR000523">
    <property type="entry name" value="Mg_chelatse_chII-like_cat_dom"/>
</dbReference>
<dbReference type="InterPro" id="IPR025943">
    <property type="entry name" value="Sigma_54_int_dom_ATP-bd_2"/>
</dbReference>
<dbReference type="Pfam" id="PF01078">
    <property type="entry name" value="Mg_chelatase"/>
    <property type="match status" value="1"/>
</dbReference>